<dbReference type="PANTHER" id="PTHR13872:SF1">
    <property type="entry name" value="DOLICHYL-DIPHOSPHOOLIGOSACCHARIDE--PROTEIN GLYCOSYLTRANSFERASE SUBUNIT STT3B"/>
    <property type="match status" value="1"/>
</dbReference>
<comment type="similarity">
    <text evidence="5">Belongs to the STT3 family.</text>
</comment>
<accession>A0A382DGC3</accession>
<keyword evidence="6" id="KW-0328">Glycosyltransferase</keyword>
<keyword evidence="13" id="KW-0464">Manganese</keyword>
<evidence type="ECO:0000259" key="15">
    <source>
        <dbReference type="Pfam" id="PF02516"/>
    </source>
</evidence>
<evidence type="ECO:0000256" key="4">
    <source>
        <dbReference type="ARBA" id="ARBA00004922"/>
    </source>
</evidence>
<keyword evidence="8 14" id="KW-0812">Transmembrane</keyword>
<comment type="subcellular location">
    <subcellularLocation>
        <location evidence="3">Endomembrane system</location>
        <topology evidence="3">Multi-pass membrane protein</topology>
    </subcellularLocation>
</comment>
<evidence type="ECO:0000256" key="8">
    <source>
        <dbReference type="ARBA" id="ARBA00022692"/>
    </source>
</evidence>
<dbReference type="InterPro" id="IPR003674">
    <property type="entry name" value="Oligo_trans_STT3"/>
</dbReference>
<feature type="transmembrane region" description="Helical" evidence="14">
    <location>
        <begin position="317"/>
        <end position="337"/>
    </location>
</feature>
<evidence type="ECO:0000256" key="5">
    <source>
        <dbReference type="ARBA" id="ARBA00010810"/>
    </source>
</evidence>
<feature type="transmembrane region" description="Helical" evidence="14">
    <location>
        <begin position="139"/>
        <end position="162"/>
    </location>
</feature>
<keyword evidence="9" id="KW-0479">Metal-binding</keyword>
<evidence type="ECO:0000256" key="3">
    <source>
        <dbReference type="ARBA" id="ARBA00004127"/>
    </source>
</evidence>
<dbReference type="PANTHER" id="PTHR13872">
    <property type="entry name" value="DOLICHYL-DIPHOSPHOOLIGOSACCHARIDE--PROTEIN GLYCOSYLTRANSFERASE SUBUNIT"/>
    <property type="match status" value="1"/>
</dbReference>
<evidence type="ECO:0000256" key="13">
    <source>
        <dbReference type="ARBA" id="ARBA00023211"/>
    </source>
</evidence>
<proteinExistence type="inferred from homology"/>
<reference evidence="16" key="1">
    <citation type="submission" date="2018-05" db="EMBL/GenBank/DDBJ databases">
        <authorList>
            <person name="Lanie J.A."/>
            <person name="Ng W.-L."/>
            <person name="Kazmierczak K.M."/>
            <person name="Andrzejewski T.M."/>
            <person name="Davidsen T.M."/>
            <person name="Wayne K.J."/>
            <person name="Tettelin H."/>
            <person name="Glass J.I."/>
            <person name="Rusch D."/>
            <person name="Podicherti R."/>
            <person name="Tsui H.-C.T."/>
            <person name="Winkler M.E."/>
        </authorList>
    </citation>
    <scope>NUCLEOTIDE SEQUENCE</scope>
</reference>
<evidence type="ECO:0000256" key="9">
    <source>
        <dbReference type="ARBA" id="ARBA00022723"/>
    </source>
</evidence>
<keyword evidence="10" id="KW-0460">Magnesium</keyword>
<feature type="transmembrane region" description="Helical" evidence="14">
    <location>
        <begin position="286"/>
        <end position="305"/>
    </location>
</feature>
<feature type="non-terminal residue" evidence="16">
    <location>
        <position position="604"/>
    </location>
</feature>
<dbReference type="Pfam" id="PF02516">
    <property type="entry name" value="STT3"/>
    <property type="match status" value="1"/>
</dbReference>
<dbReference type="UniPathway" id="UPA00378"/>
<evidence type="ECO:0000256" key="11">
    <source>
        <dbReference type="ARBA" id="ARBA00022989"/>
    </source>
</evidence>
<feature type="transmembrane region" description="Helical" evidence="14">
    <location>
        <begin position="6"/>
        <end position="33"/>
    </location>
</feature>
<feature type="transmembrane region" description="Helical" evidence="14">
    <location>
        <begin position="229"/>
        <end position="249"/>
    </location>
</feature>
<sequence>MTAIIIFALVRTIGGTTAGLLASLFFAVSPIIIMRGSIGWFKSEPLGLFFGLLAVYLVISAIKSDRGKISLAKIVGGGIFLAFGLASWGGIQFFIFPIGFFFLALPFLRKDDKYIIWISAIFTLVFFLVTALFEKTGVSYISSLNGFFLIGCTAFLVVATLIKKISGTNFLRNIGILLGSTIIGGIAIASSGFLTLPSFRYLNAANPFLIAEDMLTDSVSEHATSTLEITFFFFSILMVFAGIGAWLLFQKKVNRSFEIKGELAAFALIIGFLGVYFSSAFVRLEIFGSISVIILGSIGLSILISKIQNEKHKPTSVAVKTSFFAVILVLLVVPLFYPTDYLNWSDQNAKAPNNLLNSGTHFTISTNDWPDAMKWLKENTDDDAVIAAWWDYGYWISTLGERKTLADNSTLLDWQIRKIALTLLSTPDDAWKILSADIKTDRSTNFVVFPIAGSSATNAEERKLERFAEWQVGDANGNGILNKDERGDWYPSETVKCGKTGASCPKWMSNPGTFDQYSSTFEYWKSEVYILEHRMSGLDADYILVNLAVEKLPNDNVVPLYTLRQEGGDETKLYWFSLIAGLPVMDYFNPGFMDYNDKFWNDTL</sequence>
<dbReference type="GO" id="GO:0012505">
    <property type="term" value="C:endomembrane system"/>
    <property type="evidence" value="ECO:0007669"/>
    <property type="project" value="UniProtKB-SubCell"/>
</dbReference>
<feature type="transmembrane region" description="Helical" evidence="14">
    <location>
        <begin position="174"/>
        <end position="194"/>
    </location>
</feature>
<comment type="cofactor">
    <cofactor evidence="1">
        <name>Mn(2+)</name>
        <dbReference type="ChEBI" id="CHEBI:29035"/>
    </cofactor>
</comment>
<evidence type="ECO:0000256" key="7">
    <source>
        <dbReference type="ARBA" id="ARBA00022679"/>
    </source>
</evidence>
<evidence type="ECO:0000256" key="12">
    <source>
        <dbReference type="ARBA" id="ARBA00023136"/>
    </source>
</evidence>
<evidence type="ECO:0000256" key="1">
    <source>
        <dbReference type="ARBA" id="ARBA00001936"/>
    </source>
</evidence>
<keyword evidence="7" id="KW-0808">Transferase</keyword>
<dbReference type="AlphaFoldDB" id="A0A382DGC3"/>
<comment type="cofactor">
    <cofactor evidence="2">
        <name>Mg(2+)</name>
        <dbReference type="ChEBI" id="CHEBI:18420"/>
    </cofactor>
</comment>
<dbReference type="GO" id="GO:0004576">
    <property type="term" value="F:oligosaccharyl transferase activity"/>
    <property type="evidence" value="ECO:0007669"/>
    <property type="project" value="InterPro"/>
</dbReference>
<protein>
    <recommendedName>
        <fullName evidence="15">Oligosaccharyl transferase STT3 N-terminal domain-containing protein</fullName>
    </recommendedName>
</protein>
<dbReference type="Gene3D" id="3.40.50.12610">
    <property type="match status" value="1"/>
</dbReference>
<organism evidence="16">
    <name type="scientific">marine metagenome</name>
    <dbReference type="NCBI Taxonomy" id="408172"/>
    <lineage>
        <taxon>unclassified sequences</taxon>
        <taxon>metagenomes</taxon>
        <taxon>ecological metagenomes</taxon>
    </lineage>
</organism>
<feature type="transmembrane region" description="Helical" evidence="14">
    <location>
        <begin position="261"/>
        <end position="280"/>
    </location>
</feature>
<gene>
    <name evidence="16" type="ORF">METZ01_LOCUS189531</name>
</gene>
<dbReference type="GO" id="GO:0046872">
    <property type="term" value="F:metal ion binding"/>
    <property type="evidence" value="ECO:0007669"/>
    <property type="project" value="UniProtKB-KW"/>
</dbReference>
<feature type="transmembrane region" description="Helical" evidence="14">
    <location>
        <begin position="74"/>
        <end position="107"/>
    </location>
</feature>
<evidence type="ECO:0000313" key="16">
    <source>
        <dbReference type="EMBL" id="SVB36677.1"/>
    </source>
</evidence>
<evidence type="ECO:0000256" key="14">
    <source>
        <dbReference type="SAM" id="Phobius"/>
    </source>
</evidence>
<dbReference type="GO" id="GO:0016020">
    <property type="term" value="C:membrane"/>
    <property type="evidence" value="ECO:0007669"/>
    <property type="project" value="InterPro"/>
</dbReference>
<evidence type="ECO:0000256" key="2">
    <source>
        <dbReference type="ARBA" id="ARBA00001946"/>
    </source>
</evidence>
<feature type="transmembrane region" description="Helical" evidence="14">
    <location>
        <begin position="45"/>
        <end position="62"/>
    </location>
</feature>
<comment type="pathway">
    <text evidence="4">Protein modification; protein glycosylation.</text>
</comment>
<name>A0A382DGC3_9ZZZZ</name>
<keyword evidence="11 14" id="KW-1133">Transmembrane helix</keyword>
<evidence type="ECO:0000256" key="6">
    <source>
        <dbReference type="ARBA" id="ARBA00022676"/>
    </source>
</evidence>
<evidence type="ECO:0000256" key="10">
    <source>
        <dbReference type="ARBA" id="ARBA00022842"/>
    </source>
</evidence>
<dbReference type="InterPro" id="IPR048307">
    <property type="entry name" value="STT3_N"/>
</dbReference>
<feature type="transmembrane region" description="Helical" evidence="14">
    <location>
        <begin position="114"/>
        <end position="133"/>
    </location>
</feature>
<feature type="domain" description="Oligosaccharyl transferase STT3 N-terminal" evidence="15">
    <location>
        <begin position="1"/>
        <end position="293"/>
    </location>
</feature>
<keyword evidence="12 14" id="KW-0472">Membrane</keyword>
<dbReference type="EMBL" id="UINC01038934">
    <property type="protein sequence ID" value="SVB36677.1"/>
    <property type="molecule type" value="Genomic_DNA"/>
</dbReference>